<evidence type="ECO:0000313" key="10">
    <source>
        <dbReference type="Proteomes" id="UP000092024"/>
    </source>
</evidence>
<dbReference type="Gene3D" id="1.10.3720.10">
    <property type="entry name" value="MetI-like"/>
    <property type="match status" value="1"/>
</dbReference>
<protein>
    <submittedName>
        <fullName evidence="9">Cysteine ABC transporter permease</fullName>
    </submittedName>
</protein>
<dbReference type="GO" id="GO:0006865">
    <property type="term" value="P:amino acid transport"/>
    <property type="evidence" value="ECO:0007669"/>
    <property type="project" value="TreeGrafter"/>
</dbReference>
<keyword evidence="6 7" id="KW-0472">Membrane</keyword>
<organism evidence="9 10">
    <name type="scientific">Paenibacillus oryzae</name>
    <dbReference type="NCBI Taxonomy" id="1844972"/>
    <lineage>
        <taxon>Bacteria</taxon>
        <taxon>Bacillati</taxon>
        <taxon>Bacillota</taxon>
        <taxon>Bacilli</taxon>
        <taxon>Bacillales</taxon>
        <taxon>Paenibacillaceae</taxon>
        <taxon>Paenibacillus</taxon>
    </lineage>
</organism>
<sequence length="236" mass="25166">MKLDVSFIWTAFVELLDAIPVTLAITAVSVLCGFLIGTAVALARQFRVPVLSQAGAAYVTFIRGTPMITHLLLIYFGMPMLLDAAAEALGFGFRSASIPMIVFAFLSFSITAGAYASEVVRSGLLAVDRGQLEAAYSIGMTGPQALLRIVLPQAFAASLPNISNMLIGMLHGSSLAFTVSVVEINAKAQIVATTNWKFFEAYLAAALIYWGLTIGIERLSALAEKRFKAYSRGGVS</sequence>
<dbReference type="GO" id="GO:0043190">
    <property type="term" value="C:ATP-binding cassette (ABC) transporter complex"/>
    <property type="evidence" value="ECO:0007669"/>
    <property type="project" value="InterPro"/>
</dbReference>
<dbReference type="EMBL" id="LYPA01000056">
    <property type="protein sequence ID" value="OBR65528.1"/>
    <property type="molecule type" value="Genomic_DNA"/>
</dbReference>
<dbReference type="PROSITE" id="PS50928">
    <property type="entry name" value="ABC_TM1"/>
    <property type="match status" value="1"/>
</dbReference>
<name>A0A1A5YIY5_9BACL</name>
<reference evidence="9 10" key="1">
    <citation type="submission" date="2016-05" db="EMBL/GenBank/DDBJ databases">
        <title>Paenibacillus oryzae. sp. nov., isolated from the rice root.</title>
        <authorList>
            <person name="Zhang J."/>
            <person name="Zhang X."/>
        </authorList>
    </citation>
    <scope>NUCLEOTIDE SEQUENCE [LARGE SCALE GENOMIC DNA]</scope>
    <source>
        <strain evidence="9 10">1DrF-4</strain>
    </source>
</reference>
<dbReference type="PANTHER" id="PTHR30614:SF43">
    <property type="entry name" value="L-CYSTINE TRANSPORT SYSTEM PERMEASE PROTEIN TCYM"/>
    <property type="match status" value="1"/>
</dbReference>
<dbReference type="InterPro" id="IPR043429">
    <property type="entry name" value="ArtM/GltK/GlnP/TcyL/YhdX-like"/>
</dbReference>
<proteinExistence type="inferred from homology"/>
<dbReference type="RefSeq" id="WP_068683269.1">
    <property type="nucleotide sequence ID" value="NZ_LYPA01000056.1"/>
</dbReference>
<evidence type="ECO:0000259" key="8">
    <source>
        <dbReference type="PROSITE" id="PS50928"/>
    </source>
</evidence>
<evidence type="ECO:0000256" key="4">
    <source>
        <dbReference type="ARBA" id="ARBA00022692"/>
    </source>
</evidence>
<dbReference type="CDD" id="cd06261">
    <property type="entry name" value="TM_PBP2"/>
    <property type="match status" value="1"/>
</dbReference>
<evidence type="ECO:0000256" key="3">
    <source>
        <dbReference type="ARBA" id="ARBA00022475"/>
    </source>
</evidence>
<feature type="transmembrane region" description="Helical" evidence="7">
    <location>
        <begin position="96"/>
        <end position="116"/>
    </location>
</feature>
<keyword evidence="3" id="KW-1003">Cell membrane</keyword>
<dbReference type="AlphaFoldDB" id="A0A1A5YIY5"/>
<comment type="similarity">
    <text evidence="7">Belongs to the binding-protein-dependent transport system permease family.</text>
</comment>
<keyword evidence="10" id="KW-1185">Reference proteome</keyword>
<dbReference type="NCBIfam" id="TIGR01726">
    <property type="entry name" value="HEQRo_perm_3TM"/>
    <property type="match status" value="1"/>
</dbReference>
<comment type="subcellular location">
    <subcellularLocation>
        <location evidence="1 7">Cell membrane</location>
        <topology evidence="1 7">Multi-pass membrane protein</topology>
    </subcellularLocation>
</comment>
<evidence type="ECO:0000256" key="5">
    <source>
        <dbReference type="ARBA" id="ARBA00022989"/>
    </source>
</evidence>
<evidence type="ECO:0000256" key="1">
    <source>
        <dbReference type="ARBA" id="ARBA00004651"/>
    </source>
</evidence>
<dbReference type="STRING" id="1844972.A7K91_10810"/>
<gene>
    <name evidence="9" type="ORF">A7K91_10810</name>
</gene>
<evidence type="ECO:0000313" key="9">
    <source>
        <dbReference type="EMBL" id="OBR65528.1"/>
    </source>
</evidence>
<dbReference type="InterPro" id="IPR035906">
    <property type="entry name" value="MetI-like_sf"/>
</dbReference>
<accession>A0A1A5YIY5</accession>
<dbReference type="OrthoDB" id="9805999at2"/>
<keyword evidence="2 7" id="KW-0813">Transport</keyword>
<feature type="transmembrane region" description="Helical" evidence="7">
    <location>
        <begin position="55"/>
        <end position="76"/>
    </location>
</feature>
<dbReference type="GO" id="GO:0022857">
    <property type="term" value="F:transmembrane transporter activity"/>
    <property type="evidence" value="ECO:0007669"/>
    <property type="project" value="InterPro"/>
</dbReference>
<dbReference type="PANTHER" id="PTHR30614">
    <property type="entry name" value="MEMBRANE COMPONENT OF AMINO ACID ABC TRANSPORTER"/>
    <property type="match status" value="1"/>
</dbReference>
<keyword evidence="4 7" id="KW-0812">Transmembrane</keyword>
<evidence type="ECO:0000256" key="2">
    <source>
        <dbReference type="ARBA" id="ARBA00022448"/>
    </source>
</evidence>
<dbReference type="SUPFAM" id="SSF161098">
    <property type="entry name" value="MetI-like"/>
    <property type="match status" value="1"/>
</dbReference>
<feature type="transmembrane region" description="Helical" evidence="7">
    <location>
        <begin position="20"/>
        <end position="43"/>
    </location>
</feature>
<dbReference type="Proteomes" id="UP000092024">
    <property type="component" value="Unassembled WGS sequence"/>
</dbReference>
<evidence type="ECO:0000256" key="7">
    <source>
        <dbReference type="RuleBase" id="RU363032"/>
    </source>
</evidence>
<dbReference type="InterPro" id="IPR000515">
    <property type="entry name" value="MetI-like"/>
</dbReference>
<comment type="caution">
    <text evidence="9">The sequence shown here is derived from an EMBL/GenBank/DDBJ whole genome shotgun (WGS) entry which is preliminary data.</text>
</comment>
<keyword evidence="5 7" id="KW-1133">Transmembrane helix</keyword>
<dbReference type="InterPro" id="IPR010065">
    <property type="entry name" value="AA_ABC_transptr_permease_3TM"/>
</dbReference>
<feature type="domain" description="ABC transmembrane type-1" evidence="8">
    <location>
        <begin position="19"/>
        <end position="220"/>
    </location>
</feature>
<evidence type="ECO:0000256" key="6">
    <source>
        <dbReference type="ARBA" id="ARBA00023136"/>
    </source>
</evidence>
<dbReference type="Pfam" id="PF00528">
    <property type="entry name" value="BPD_transp_1"/>
    <property type="match status" value="1"/>
</dbReference>